<dbReference type="Proteomes" id="UP000584867">
    <property type="component" value="Unassembled WGS sequence"/>
</dbReference>
<gene>
    <name evidence="1" type="ORF">HDF15_001498</name>
</gene>
<dbReference type="RefSeq" id="WP_184254095.1">
    <property type="nucleotide sequence ID" value="NZ_JACHIO010000005.1"/>
</dbReference>
<name>A0A7W7ZNI9_9BACT</name>
<comment type="caution">
    <text evidence="1">The sequence shown here is derived from an EMBL/GenBank/DDBJ whole genome shotgun (WGS) entry which is preliminary data.</text>
</comment>
<evidence type="ECO:0000313" key="1">
    <source>
        <dbReference type="EMBL" id="MBB5063158.1"/>
    </source>
</evidence>
<protein>
    <submittedName>
        <fullName evidence="1">Uncharacterized protein</fullName>
    </submittedName>
</protein>
<sequence>MSLSNPWRVLAFVLFTVDAVTLGLRAQAPAPSFEILTHRMDVDVDGAPTAYGPPSKPTLDYLRNAHLRGIPGAEIVGYLTDDDHPNIPVVQGPQDPAPGYYISQTAYTDPALTNARDLRRYVDATRINYVVLGREATRKGARLGDFVAVHSQRTGHSVYGIVGDDGNPSGNEGSLHLLQALGYPFHDGKQDAVERREIVIRFFPHSNPQHRFFHTQAALEDAARKLGLSCDFPESPSASNSHPKNR</sequence>
<proteinExistence type="predicted"/>
<evidence type="ECO:0000313" key="2">
    <source>
        <dbReference type="Proteomes" id="UP000584867"/>
    </source>
</evidence>
<organism evidence="1 2">
    <name type="scientific">Granulicella mallensis</name>
    <dbReference type="NCBI Taxonomy" id="940614"/>
    <lineage>
        <taxon>Bacteria</taxon>
        <taxon>Pseudomonadati</taxon>
        <taxon>Acidobacteriota</taxon>
        <taxon>Terriglobia</taxon>
        <taxon>Terriglobales</taxon>
        <taxon>Acidobacteriaceae</taxon>
        <taxon>Granulicella</taxon>
    </lineage>
</organism>
<accession>A0A7W7ZNI9</accession>
<dbReference type="AlphaFoldDB" id="A0A7W7ZNI9"/>
<dbReference type="EMBL" id="JACHIO010000005">
    <property type="protein sequence ID" value="MBB5063158.1"/>
    <property type="molecule type" value="Genomic_DNA"/>
</dbReference>
<reference evidence="1 2" key="1">
    <citation type="submission" date="2020-08" db="EMBL/GenBank/DDBJ databases">
        <title>Genomic Encyclopedia of Type Strains, Phase IV (KMG-V): Genome sequencing to study the core and pangenomes of soil and plant-associated prokaryotes.</title>
        <authorList>
            <person name="Whitman W."/>
        </authorList>
    </citation>
    <scope>NUCLEOTIDE SEQUENCE [LARGE SCALE GENOMIC DNA]</scope>
    <source>
        <strain evidence="1 2">X5P3</strain>
    </source>
</reference>